<reference evidence="6" key="1">
    <citation type="submission" date="2021-02" db="EMBL/GenBank/DDBJ databases">
        <authorList>
            <person name="Nowell W R."/>
        </authorList>
    </citation>
    <scope>NUCLEOTIDE SEQUENCE</scope>
</reference>
<dbReference type="PROSITE" id="PS51125">
    <property type="entry name" value="NHL"/>
    <property type="match status" value="2"/>
</dbReference>
<feature type="repeat" description="NHL" evidence="4">
    <location>
        <begin position="423"/>
        <end position="466"/>
    </location>
</feature>
<evidence type="ECO:0000256" key="3">
    <source>
        <dbReference type="ARBA" id="ARBA00023180"/>
    </source>
</evidence>
<dbReference type="CDD" id="cd05819">
    <property type="entry name" value="NHL"/>
    <property type="match status" value="1"/>
</dbReference>
<evidence type="ECO:0000256" key="4">
    <source>
        <dbReference type="PROSITE-ProRule" id="PRU00504"/>
    </source>
</evidence>
<accession>A0A813M8E3</accession>
<evidence type="ECO:0000313" key="7">
    <source>
        <dbReference type="Proteomes" id="UP000663860"/>
    </source>
</evidence>
<dbReference type="AlphaFoldDB" id="A0A813M8E3"/>
<evidence type="ECO:0000256" key="2">
    <source>
        <dbReference type="ARBA" id="ARBA00022737"/>
    </source>
</evidence>
<dbReference type="InterPro" id="IPR001258">
    <property type="entry name" value="NHL_repeat"/>
</dbReference>
<dbReference type="Proteomes" id="UP000663860">
    <property type="component" value="Unassembled WGS sequence"/>
</dbReference>
<protein>
    <submittedName>
        <fullName evidence="6">Uncharacterized protein</fullName>
    </submittedName>
</protein>
<dbReference type="Pfam" id="PF01436">
    <property type="entry name" value="NHL"/>
    <property type="match status" value="2"/>
</dbReference>
<feature type="coiled-coil region" evidence="5">
    <location>
        <begin position="38"/>
        <end position="65"/>
    </location>
</feature>
<name>A0A813M8E3_9BILA</name>
<keyword evidence="5" id="KW-0175">Coiled coil</keyword>
<dbReference type="Gene3D" id="2.120.10.30">
    <property type="entry name" value="TolB, C-terminal domain"/>
    <property type="match status" value="2"/>
</dbReference>
<evidence type="ECO:0000256" key="5">
    <source>
        <dbReference type="SAM" id="Coils"/>
    </source>
</evidence>
<proteinExistence type="predicted"/>
<dbReference type="InterPro" id="IPR011042">
    <property type="entry name" value="6-blade_b-propeller_TolB-like"/>
</dbReference>
<dbReference type="PANTHER" id="PTHR10680">
    <property type="entry name" value="PEPTIDYL-GLYCINE ALPHA-AMIDATING MONOOXYGENASE"/>
    <property type="match status" value="1"/>
</dbReference>
<keyword evidence="3" id="KW-0325">Glycoprotein</keyword>
<feature type="repeat" description="NHL" evidence="4">
    <location>
        <begin position="384"/>
        <end position="414"/>
    </location>
</feature>
<evidence type="ECO:0000256" key="1">
    <source>
        <dbReference type="ARBA" id="ARBA00022729"/>
    </source>
</evidence>
<comment type="caution">
    <text evidence="6">The sequence shown here is derived from an EMBL/GenBank/DDBJ whole genome shotgun (WGS) entry which is preliminary data.</text>
</comment>
<keyword evidence="1" id="KW-0732">Signal</keyword>
<evidence type="ECO:0000313" key="6">
    <source>
        <dbReference type="EMBL" id="CAF0713431.1"/>
    </source>
</evidence>
<keyword evidence="2" id="KW-0677">Repeat</keyword>
<dbReference type="EMBL" id="CAJNOE010000002">
    <property type="protein sequence ID" value="CAF0713431.1"/>
    <property type="molecule type" value="Genomic_DNA"/>
</dbReference>
<dbReference type="Gene3D" id="2.40.10.500">
    <property type="match status" value="1"/>
</dbReference>
<organism evidence="6 7">
    <name type="scientific">Adineta steineri</name>
    <dbReference type="NCBI Taxonomy" id="433720"/>
    <lineage>
        <taxon>Eukaryota</taxon>
        <taxon>Metazoa</taxon>
        <taxon>Spiralia</taxon>
        <taxon>Gnathifera</taxon>
        <taxon>Rotifera</taxon>
        <taxon>Eurotatoria</taxon>
        <taxon>Bdelloidea</taxon>
        <taxon>Adinetida</taxon>
        <taxon>Adinetidae</taxon>
        <taxon>Adineta</taxon>
    </lineage>
</organism>
<sequence length="467" mass="54072">MAMANNKTQCSTCNKEKITYPCKGCSKEFCLMDLTEHKQILSDELNLITNEYNEFKQRINEQKQNPQNDLLIKQIDEWEANSIDIIQQKAQQCRKIAMGCLPTFLTDIENKFNDLSEQIKQIHHENDFNEINLIYLRNQLLKITQELNNPSKISIQHDSQSFINEISIISSRESKFNKWKQNAIIVAGGNGQEQQLNQLFFPYGIFVDKKKNIFIADYGNNRVVEWKCNAKEGQIIAGGNDRGNRKDQLYRPIGMIVDQQNHSIITAHFWDNQVIRWMNQNQQILIDHIDCSRLTMDKNGFLYVSDWARNEVRRWKTGEYNNEGVVVAGGNGKGNQLNQLNNPTYIFVDEDQSIYVSDMNNNRVMKWRKDAKEGTIVAGGNGQGRNLNQLHYPEGLFVDDLGQIYVADCWNHRVMHWCEGKEGEIVVGGNGEGNQLNHPSGLYFDDERNLYVADRDNHRIQKFEIVL</sequence>
<dbReference type="PANTHER" id="PTHR10680:SF14">
    <property type="entry name" value="PEPTIDYL-GLYCINE ALPHA-AMIDATING MONOOXYGENASE"/>
    <property type="match status" value="1"/>
</dbReference>
<gene>
    <name evidence="6" type="ORF">IZO911_LOCUS407</name>
</gene>
<dbReference type="SUPFAM" id="SSF101898">
    <property type="entry name" value="NHL repeat"/>
    <property type="match status" value="1"/>
</dbReference>